<evidence type="ECO:0000256" key="1">
    <source>
        <dbReference type="SAM" id="MobiDB-lite"/>
    </source>
</evidence>
<sequence length="82" mass="8861">MLQDPIDLYPSRDCSLQIAGWLLSSLPWRRAGMATTLGGYSSYTTISSSNPGTISSAYTSSRGSHLSSISTEDDVPDSSWRL</sequence>
<accession>A0A5J9TNP4</accession>
<dbReference type="Proteomes" id="UP000324897">
    <property type="component" value="Chromosome 3"/>
</dbReference>
<dbReference type="AlphaFoldDB" id="A0A5J9TNP4"/>
<feature type="region of interest" description="Disordered" evidence="1">
    <location>
        <begin position="60"/>
        <end position="82"/>
    </location>
</feature>
<evidence type="ECO:0000313" key="3">
    <source>
        <dbReference type="Proteomes" id="UP000324897"/>
    </source>
</evidence>
<dbReference type="EMBL" id="RWGY01000039">
    <property type="protein sequence ID" value="TVU12867.1"/>
    <property type="molecule type" value="Genomic_DNA"/>
</dbReference>
<protein>
    <submittedName>
        <fullName evidence="2">Uncharacterized protein</fullName>
    </submittedName>
</protein>
<reference evidence="2 3" key="1">
    <citation type="journal article" date="2019" name="Sci. Rep.">
        <title>A high-quality genome of Eragrostis curvula grass provides insights into Poaceae evolution and supports new strategies to enhance forage quality.</title>
        <authorList>
            <person name="Carballo J."/>
            <person name="Santos B.A.C.M."/>
            <person name="Zappacosta D."/>
            <person name="Garbus I."/>
            <person name="Selva J.P."/>
            <person name="Gallo C.A."/>
            <person name="Diaz A."/>
            <person name="Albertini E."/>
            <person name="Caccamo M."/>
            <person name="Echenique V."/>
        </authorList>
    </citation>
    <scope>NUCLEOTIDE SEQUENCE [LARGE SCALE GENOMIC DNA]</scope>
    <source>
        <strain evidence="3">cv. Victoria</strain>
        <tissue evidence="2">Leaf</tissue>
    </source>
</reference>
<name>A0A5J9TNP4_9POAL</name>
<evidence type="ECO:0000313" key="2">
    <source>
        <dbReference type="EMBL" id="TVU12867.1"/>
    </source>
</evidence>
<dbReference type="Gramene" id="TVU12867">
    <property type="protein sequence ID" value="TVU12867"/>
    <property type="gene ID" value="EJB05_46533"/>
</dbReference>
<gene>
    <name evidence="2" type="ORF">EJB05_46533</name>
</gene>
<keyword evidence="3" id="KW-1185">Reference proteome</keyword>
<organism evidence="2 3">
    <name type="scientific">Eragrostis curvula</name>
    <name type="common">weeping love grass</name>
    <dbReference type="NCBI Taxonomy" id="38414"/>
    <lineage>
        <taxon>Eukaryota</taxon>
        <taxon>Viridiplantae</taxon>
        <taxon>Streptophyta</taxon>
        <taxon>Embryophyta</taxon>
        <taxon>Tracheophyta</taxon>
        <taxon>Spermatophyta</taxon>
        <taxon>Magnoliopsida</taxon>
        <taxon>Liliopsida</taxon>
        <taxon>Poales</taxon>
        <taxon>Poaceae</taxon>
        <taxon>PACMAD clade</taxon>
        <taxon>Chloridoideae</taxon>
        <taxon>Eragrostideae</taxon>
        <taxon>Eragrostidinae</taxon>
        <taxon>Eragrostis</taxon>
    </lineage>
</organism>
<comment type="caution">
    <text evidence="2">The sequence shown here is derived from an EMBL/GenBank/DDBJ whole genome shotgun (WGS) entry which is preliminary data.</text>
</comment>
<proteinExistence type="predicted"/>
<feature type="compositionally biased region" description="Polar residues" evidence="1">
    <location>
        <begin position="60"/>
        <end position="70"/>
    </location>
</feature>